<evidence type="ECO:0000256" key="1">
    <source>
        <dbReference type="ARBA" id="ARBA00010617"/>
    </source>
</evidence>
<dbReference type="InterPro" id="IPR001128">
    <property type="entry name" value="Cyt_P450"/>
</dbReference>
<feature type="non-terminal residue" evidence="5">
    <location>
        <position position="1"/>
    </location>
</feature>
<organism evidence="5 6">
    <name type="scientific">Mucuna pruriens</name>
    <name type="common">Velvet bean</name>
    <name type="synonym">Dolichos pruriens</name>
    <dbReference type="NCBI Taxonomy" id="157652"/>
    <lineage>
        <taxon>Eukaryota</taxon>
        <taxon>Viridiplantae</taxon>
        <taxon>Streptophyta</taxon>
        <taxon>Embryophyta</taxon>
        <taxon>Tracheophyta</taxon>
        <taxon>Spermatophyta</taxon>
        <taxon>Magnoliopsida</taxon>
        <taxon>eudicotyledons</taxon>
        <taxon>Gunneridae</taxon>
        <taxon>Pentapetalae</taxon>
        <taxon>rosids</taxon>
        <taxon>fabids</taxon>
        <taxon>Fabales</taxon>
        <taxon>Fabaceae</taxon>
        <taxon>Papilionoideae</taxon>
        <taxon>50 kb inversion clade</taxon>
        <taxon>NPAAA clade</taxon>
        <taxon>indigoferoid/millettioid clade</taxon>
        <taxon>Phaseoleae</taxon>
        <taxon>Mucuna</taxon>
    </lineage>
</organism>
<dbReference type="EMBL" id="QJKJ01004197">
    <property type="protein sequence ID" value="RDX95129.1"/>
    <property type="molecule type" value="Genomic_DNA"/>
</dbReference>
<evidence type="ECO:0000256" key="2">
    <source>
        <dbReference type="ARBA" id="ARBA00022723"/>
    </source>
</evidence>
<evidence type="ECO:0000313" key="6">
    <source>
        <dbReference type="Proteomes" id="UP000257109"/>
    </source>
</evidence>
<keyword evidence="6" id="KW-1185">Reference proteome</keyword>
<dbReference type="GO" id="GO:0004497">
    <property type="term" value="F:monooxygenase activity"/>
    <property type="evidence" value="ECO:0007669"/>
    <property type="project" value="InterPro"/>
</dbReference>
<dbReference type="PANTHER" id="PTHR47955:SF15">
    <property type="entry name" value="CYTOCHROME P450 71A2-LIKE"/>
    <property type="match status" value="1"/>
</dbReference>
<evidence type="ECO:0000313" key="5">
    <source>
        <dbReference type="EMBL" id="RDX95129.1"/>
    </source>
</evidence>
<dbReference type="SUPFAM" id="SSF48264">
    <property type="entry name" value="Cytochrome P450"/>
    <property type="match status" value="1"/>
</dbReference>
<comment type="similarity">
    <text evidence="1">Belongs to the cytochrome P450 family.</text>
</comment>
<gene>
    <name evidence="5" type="primary">CYP71AJ2</name>
    <name evidence="5" type="ORF">CR513_22388</name>
</gene>
<evidence type="ECO:0000256" key="4">
    <source>
        <dbReference type="SAM" id="Phobius"/>
    </source>
</evidence>
<accession>A0A371GXA9</accession>
<keyword evidence="4" id="KW-0812">Transmembrane</keyword>
<dbReference type="InterPro" id="IPR036396">
    <property type="entry name" value="Cyt_P450_sf"/>
</dbReference>
<dbReference type="Pfam" id="PF00067">
    <property type="entry name" value="p450"/>
    <property type="match status" value="1"/>
</dbReference>
<name>A0A371GXA9_MUCPR</name>
<dbReference type="GO" id="GO:0005506">
    <property type="term" value="F:iron ion binding"/>
    <property type="evidence" value="ECO:0007669"/>
    <property type="project" value="InterPro"/>
</dbReference>
<comment type="caution">
    <text evidence="5">The sequence shown here is derived from an EMBL/GenBank/DDBJ whole genome shotgun (WGS) entry which is preliminary data.</text>
</comment>
<keyword evidence="4" id="KW-1133">Transmembrane helix</keyword>
<keyword evidence="3" id="KW-0408">Iron</keyword>
<dbReference type="STRING" id="157652.A0A371GXA9"/>
<proteinExistence type="inferred from homology"/>
<protein>
    <submittedName>
        <fullName evidence="5">Psoralen synthase</fullName>
    </submittedName>
</protein>
<keyword evidence="2" id="KW-0479">Metal-binding</keyword>
<dbReference type="GO" id="GO:0016705">
    <property type="term" value="F:oxidoreductase activity, acting on paired donors, with incorporation or reduction of molecular oxygen"/>
    <property type="evidence" value="ECO:0007669"/>
    <property type="project" value="InterPro"/>
</dbReference>
<feature type="transmembrane region" description="Helical" evidence="4">
    <location>
        <begin position="6"/>
        <end position="28"/>
    </location>
</feature>
<dbReference type="Gene3D" id="1.10.630.10">
    <property type="entry name" value="Cytochrome P450"/>
    <property type="match status" value="1"/>
</dbReference>
<dbReference type="GO" id="GO:0020037">
    <property type="term" value="F:heme binding"/>
    <property type="evidence" value="ECO:0007669"/>
    <property type="project" value="InterPro"/>
</dbReference>
<dbReference type="PANTHER" id="PTHR47955">
    <property type="entry name" value="CYTOCHROME P450 FAMILY 71 PROTEIN"/>
    <property type="match status" value="1"/>
</dbReference>
<sequence length="115" mass="13116">MALNQCFLFTFYLSLSLFINVVLLFKLVRRTKSKSKSNLNLPPFPPKLLIIGNLHQFGTLSHRSLRDLSLKYGDMMMLQFGQKQTPSLVVSSAQVAREIMKTHELALSNQSFLNL</sequence>
<dbReference type="Proteomes" id="UP000257109">
    <property type="component" value="Unassembled WGS sequence"/>
</dbReference>
<evidence type="ECO:0000256" key="3">
    <source>
        <dbReference type="ARBA" id="ARBA00023004"/>
    </source>
</evidence>
<dbReference type="OrthoDB" id="1434613at2759"/>
<dbReference type="AlphaFoldDB" id="A0A371GXA9"/>
<reference evidence="5" key="1">
    <citation type="submission" date="2018-05" db="EMBL/GenBank/DDBJ databases">
        <title>Draft genome of Mucuna pruriens seed.</title>
        <authorList>
            <person name="Nnadi N.E."/>
            <person name="Vos R."/>
            <person name="Hasami M.H."/>
            <person name="Devisetty U.K."/>
            <person name="Aguiy J.C."/>
        </authorList>
    </citation>
    <scope>NUCLEOTIDE SEQUENCE [LARGE SCALE GENOMIC DNA]</scope>
    <source>
        <strain evidence="5">JCA_2017</strain>
    </source>
</reference>
<keyword evidence="4" id="KW-0472">Membrane</keyword>